<sequence>FLLGPMAMAMGTIENVTHWQPLPDYPGEDV</sequence>
<feature type="non-terminal residue" evidence="1">
    <location>
        <position position="1"/>
    </location>
</feature>
<name>A0A0F9CGK1_9ZZZZ</name>
<proteinExistence type="predicted"/>
<protein>
    <recommendedName>
        <fullName evidence="2">DUF551 domain-containing protein</fullName>
    </recommendedName>
</protein>
<evidence type="ECO:0000313" key="1">
    <source>
        <dbReference type="EMBL" id="KKL04781.1"/>
    </source>
</evidence>
<evidence type="ECO:0008006" key="2">
    <source>
        <dbReference type="Google" id="ProtNLM"/>
    </source>
</evidence>
<dbReference type="EMBL" id="LAZR01044387">
    <property type="protein sequence ID" value="KKL04781.1"/>
    <property type="molecule type" value="Genomic_DNA"/>
</dbReference>
<dbReference type="AlphaFoldDB" id="A0A0F9CGK1"/>
<accession>A0A0F9CGK1</accession>
<gene>
    <name evidence="1" type="ORF">LCGC14_2612600</name>
</gene>
<reference evidence="1" key="1">
    <citation type="journal article" date="2015" name="Nature">
        <title>Complex archaea that bridge the gap between prokaryotes and eukaryotes.</title>
        <authorList>
            <person name="Spang A."/>
            <person name="Saw J.H."/>
            <person name="Jorgensen S.L."/>
            <person name="Zaremba-Niedzwiedzka K."/>
            <person name="Martijn J."/>
            <person name="Lind A.E."/>
            <person name="van Eijk R."/>
            <person name="Schleper C."/>
            <person name="Guy L."/>
            <person name="Ettema T.J."/>
        </authorList>
    </citation>
    <scope>NUCLEOTIDE SEQUENCE</scope>
</reference>
<comment type="caution">
    <text evidence="1">The sequence shown here is derived from an EMBL/GenBank/DDBJ whole genome shotgun (WGS) entry which is preliminary data.</text>
</comment>
<organism evidence="1">
    <name type="scientific">marine sediment metagenome</name>
    <dbReference type="NCBI Taxonomy" id="412755"/>
    <lineage>
        <taxon>unclassified sequences</taxon>
        <taxon>metagenomes</taxon>
        <taxon>ecological metagenomes</taxon>
    </lineage>
</organism>